<dbReference type="Proteomes" id="UP000816034">
    <property type="component" value="Unassembled WGS sequence"/>
</dbReference>
<dbReference type="EMBL" id="PYSW02000030">
    <property type="protein sequence ID" value="KAG2379105.1"/>
    <property type="molecule type" value="Genomic_DNA"/>
</dbReference>
<reference evidence="3 4" key="1">
    <citation type="journal article" date="2018" name="BMC Genomics">
        <title>The genome of Naegleria lovaniensis, the basis for a comparative approach to unravel pathogenicity factors of the human pathogenic amoeba N. fowleri.</title>
        <authorList>
            <person name="Liechti N."/>
            <person name="Schurch N."/>
            <person name="Bruggmann R."/>
            <person name="Wittwer M."/>
        </authorList>
    </citation>
    <scope>NUCLEOTIDE SEQUENCE [LARGE SCALE GENOMIC DNA]</scope>
    <source>
        <strain evidence="3 4">ATCC 30569</strain>
    </source>
</reference>
<feature type="region of interest" description="Disordered" evidence="2">
    <location>
        <begin position="1"/>
        <end position="117"/>
    </location>
</feature>
<feature type="compositionally biased region" description="Polar residues" evidence="2">
    <location>
        <begin position="558"/>
        <end position="570"/>
    </location>
</feature>
<comment type="caution">
    <text evidence="3">The sequence shown here is derived from an EMBL/GenBank/DDBJ whole genome shotgun (WGS) entry which is preliminary data.</text>
</comment>
<feature type="compositionally biased region" description="Polar residues" evidence="2">
    <location>
        <begin position="102"/>
        <end position="117"/>
    </location>
</feature>
<keyword evidence="4" id="KW-1185">Reference proteome</keyword>
<accession>A0AA88KH14</accession>
<feature type="coiled-coil region" evidence="1">
    <location>
        <begin position="457"/>
        <end position="532"/>
    </location>
</feature>
<proteinExistence type="predicted"/>
<dbReference type="GeneID" id="68100197"/>
<name>A0AA88KH14_NAELO</name>
<sequence length="589" mass="68727">MKKTKTLQGGRKSKGGADSNSPYSSVNSSVSSNGSNGSRNGYSAENIAPSSEIRTIERIKSITLPDTSVSSTTKKAGTETLTNSAEKTTPTKLHKRSDNEHQIYTSPESEISPSSRTLYNEQQELRERVDQYLKDAFENRLASMMNLRMQMEELANAHKQEEDLYVQTIRDILKRNTFENEKRREIEINLKDKISDMENRLRSEFFEKQKTFEEFQTFKEKGTSIIYRLRDSLKKITEKYKEEKQKNMILKKQLKECEDAWEEESVKREKYERILADKQSIGEALLQEKYQRLKEQNSTLRDEIAYLKSTQGNVKLTEQHSQSVMKETERVLESKLREFQRLLEEEESLIEDLKKKVSMKNQENSELRKELERLKFERGLNMDINDVSAVEIPKEYLDVYTEIKGLLDPEDHVNLQTDANPKDKIKSQNRFIKLLLAKLKSEENDRIKSSEQNVKIIMEQEKTISFLDKKLRELENIIIDQREEAQREHEKAQRIMRGQGIMEEEVDEHNKLKELEKKLDDITQDLNSSIQSIQSTELEIRPTIAETTTEKEIILDQVNEQDLPTENNAQPKDDPNELIAEGQEVDDNN</sequence>
<gene>
    <name evidence="3" type="ORF">C9374_007743</name>
</gene>
<evidence type="ECO:0000256" key="1">
    <source>
        <dbReference type="SAM" id="Coils"/>
    </source>
</evidence>
<feature type="region of interest" description="Disordered" evidence="2">
    <location>
        <begin position="558"/>
        <end position="589"/>
    </location>
</feature>
<evidence type="ECO:0000313" key="3">
    <source>
        <dbReference type="EMBL" id="KAG2379105.1"/>
    </source>
</evidence>
<feature type="compositionally biased region" description="Polar residues" evidence="2">
    <location>
        <begin position="64"/>
        <end position="91"/>
    </location>
</feature>
<feature type="coiled-coil region" evidence="1">
    <location>
        <begin position="226"/>
        <end position="377"/>
    </location>
</feature>
<organism evidence="3 4">
    <name type="scientific">Naegleria lovaniensis</name>
    <name type="common">Amoeba</name>
    <dbReference type="NCBI Taxonomy" id="51637"/>
    <lineage>
        <taxon>Eukaryota</taxon>
        <taxon>Discoba</taxon>
        <taxon>Heterolobosea</taxon>
        <taxon>Tetramitia</taxon>
        <taxon>Eutetramitia</taxon>
        <taxon>Vahlkampfiidae</taxon>
        <taxon>Naegleria</taxon>
    </lineage>
</organism>
<dbReference type="AlphaFoldDB" id="A0AA88KH14"/>
<evidence type="ECO:0000256" key="2">
    <source>
        <dbReference type="SAM" id="MobiDB-lite"/>
    </source>
</evidence>
<dbReference type="RefSeq" id="XP_044546367.1">
    <property type="nucleotide sequence ID" value="XM_044697742.1"/>
</dbReference>
<evidence type="ECO:0000313" key="4">
    <source>
        <dbReference type="Proteomes" id="UP000816034"/>
    </source>
</evidence>
<protein>
    <submittedName>
        <fullName evidence="3">Uncharacterized protein</fullName>
    </submittedName>
</protein>
<keyword evidence="1" id="KW-0175">Coiled coil</keyword>
<feature type="compositionally biased region" description="Low complexity" evidence="2">
    <location>
        <begin position="19"/>
        <end position="43"/>
    </location>
</feature>